<keyword evidence="2" id="KW-1185">Reference proteome</keyword>
<dbReference type="EMBL" id="JAUTAL010000001">
    <property type="protein sequence ID" value="MDQ1096910.1"/>
    <property type="molecule type" value="Genomic_DNA"/>
</dbReference>
<accession>A0ABU0TIN3</accession>
<comment type="caution">
    <text evidence="1">The sequence shown here is derived from an EMBL/GenBank/DDBJ whole genome shotgun (WGS) entry which is preliminary data.</text>
</comment>
<evidence type="ECO:0000313" key="1">
    <source>
        <dbReference type="EMBL" id="MDQ1096910.1"/>
    </source>
</evidence>
<proteinExistence type="predicted"/>
<dbReference type="Proteomes" id="UP001225072">
    <property type="component" value="Unassembled WGS sequence"/>
</dbReference>
<gene>
    <name evidence="1" type="ORF">QE404_002057</name>
</gene>
<name>A0ABU0TIN3_9FLAO</name>
<reference evidence="1 2" key="1">
    <citation type="submission" date="2023-07" db="EMBL/GenBank/DDBJ databases">
        <title>Functional and genomic diversity of the sorghum phyllosphere microbiome.</title>
        <authorList>
            <person name="Shade A."/>
        </authorList>
    </citation>
    <scope>NUCLEOTIDE SEQUENCE [LARGE SCALE GENOMIC DNA]</scope>
    <source>
        <strain evidence="1 2">SORGH_AS_1064</strain>
    </source>
</reference>
<protein>
    <submittedName>
        <fullName evidence="1">Uncharacterized protein</fullName>
    </submittedName>
</protein>
<dbReference type="RefSeq" id="WP_307450080.1">
    <property type="nucleotide sequence ID" value="NZ_JAUTAL010000001.1"/>
</dbReference>
<evidence type="ECO:0000313" key="2">
    <source>
        <dbReference type="Proteomes" id="UP001225072"/>
    </source>
</evidence>
<organism evidence="1 2">
    <name type="scientific">Chryseobacterium camelliae</name>
    <dbReference type="NCBI Taxonomy" id="1265445"/>
    <lineage>
        <taxon>Bacteria</taxon>
        <taxon>Pseudomonadati</taxon>
        <taxon>Bacteroidota</taxon>
        <taxon>Flavobacteriia</taxon>
        <taxon>Flavobacteriales</taxon>
        <taxon>Weeksellaceae</taxon>
        <taxon>Chryseobacterium group</taxon>
        <taxon>Chryseobacterium</taxon>
    </lineage>
</organism>
<sequence>MKKIYLYMLFFASITLFGQVGIGTKNVDANIILQIESQPNPGQAYYGGLLIPRISLSSTTTFSPLTGTATTGLIIYNTATAGSGTTAVTPGFYFWDNTNLLWQKITQKLSNETALFSNQDNTTDINAGNGIYADLFANVRFNNNTALYEKINATTLRINEIGYYKVILNLDLASSGGADNFGVEIVVNNSDNIVSDNIYVPGRWDNEDGEEDNFPNGRSYVIYVPINVAGYTLRVRTYEIDPSTDVRFKNVNTSTISIEKIR</sequence>